<protein>
    <submittedName>
        <fullName evidence="10">Flagellar motor switch phosphatase FliY</fullName>
    </submittedName>
</protein>
<dbReference type="InterPro" id="IPR001172">
    <property type="entry name" value="FliN_T3SS_HrcQb"/>
</dbReference>
<dbReference type="NCBIfam" id="NF005995">
    <property type="entry name" value="PRK08119.1"/>
    <property type="match status" value="1"/>
</dbReference>
<comment type="similarity">
    <text evidence="2">Belongs to the FliN/MopA/SpaO family.</text>
</comment>
<organism evidence="10 11">
    <name type="scientific">Defluviitalea raffinosedens</name>
    <dbReference type="NCBI Taxonomy" id="1450156"/>
    <lineage>
        <taxon>Bacteria</taxon>
        <taxon>Bacillati</taxon>
        <taxon>Bacillota</taxon>
        <taxon>Clostridia</taxon>
        <taxon>Lachnospirales</taxon>
        <taxon>Defluviitaleaceae</taxon>
        <taxon>Defluviitalea</taxon>
    </lineage>
</organism>
<keyword evidence="10" id="KW-0282">Flagellum</keyword>
<name>A0A7C8HJX5_9FIRM</name>
<keyword evidence="3" id="KW-1003">Cell membrane</keyword>
<dbReference type="InterPro" id="IPR012826">
    <property type="entry name" value="FliN"/>
</dbReference>
<comment type="subcellular location">
    <subcellularLocation>
        <location evidence="1">Cell membrane</location>
        <topology evidence="1">Peripheral membrane protein</topology>
        <orientation evidence="1">Cytoplasmic side</orientation>
    </subcellularLocation>
</comment>
<dbReference type="SUPFAM" id="SSF101801">
    <property type="entry name" value="Surface presentation of antigens (SPOA)"/>
    <property type="match status" value="1"/>
</dbReference>
<dbReference type="Pfam" id="PF01052">
    <property type="entry name" value="FliMN_C"/>
    <property type="match status" value="1"/>
</dbReference>
<evidence type="ECO:0000256" key="4">
    <source>
        <dbReference type="ARBA" id="ARBA00022500"/>
    </source>
</evidence>
<keyword evidence="11" id="KW-1185">Reference proteome</keyword>
<proteinExistence type="inferred from homology"/>
<dbReference type="PANTHER" id="PTHR43484:SF1">
    <property type="entry name" value="FLAGELLAR MOTOR SWITCH PROTEIN FLIN"/>
    <property type="match status" value="1"/>
</dbReference>
<dbReference type="RefSeq" id="WP_158738965.1">
    <property type="nucleotide sequence ID" value="NZ_WSLF01000001.1"/>
</dbReference>
<reference evidence="10 11" key="1">
    <citation type="submission" date="2019-12" db="EMBL/GenBank/DDBJ databases">
        <title>Defluviitalea raffinosedens, isolated from a biogas fermenter, genome sequencing and characterization.</title>
        <authorList>
            <person name="Rettenmaier R."/>
            <person name="Schneider M."/>
            <person name="Neuhaus K."/>
            <person name="Liebl W."/>
            <person name="Zverlov V."/>
        </authorList>
    </citation>
    <scope>NUCLEOTIDE SEQUENCE [LARGE SCALE GENOMIC DNA]</scope>
    <source>
        <strain evidence="10 11">249c-K6</strain>
    </source>
</reference>
<evidence type="ECO:0000256" key="1">
    <source>
        <dbReference type="ARBA" id="ARBA00004413"/>
    </source>
</evidence>
<dbReference type="CDD" id="cd17907">
    <property type="entry name" value="FliY_FliN-Y"/>
    <property type="match status" value="1"/>
</dbReference>
<keyword evidence="6" id="KW-0472">Membrane</keyword>
<evidence type="ECO:0000256" key="3">
    <source>
        <dbReference type="ARBA" id="ARBA00022475"/>
    </source>
</evidence>
<dbReference type="GO" id="GO:0003774">
    <property type="term" value="F:cytoskeletal motor activity"/>
    <property type="evidence" value="ECO:0007669"/>
    <property type="project" value="InterPro"/>
</dbReference>
<dbReference type="Proteomes" id="UP000483018">
    <property type="component" value="Unassembled WGS sequence"/>
</dbReference>
<dbReference type="Pfam" id="PF04509">
    <property type="entry name" value="CheC"/>
    <property type="match status" value="2"/>
</dbReference>
<gene>
    <name evidence="10" type="primary">fliY</name>
    <name evidence="10" type="ORF">GND95_01040</name>
</gene>
<evidence type="ECO:0000313" key="10">
    <source>
        <dbReference type="EMBL" id="KAE9637048.1"/>
    </source>
</evidence>
<keyword evidence="4" id="KW-0145">Chemotaxis</keyword>
<dbReference type="OrthoDB" id="9773459at2"/>
<dbReference type="InterPro" id="IPR051469">
    <property type="entry name" value="FliN/MopA/SpaO"/>
</dbReference>
<dbReference type="GO" id="GO:0009425">
    <property type="term" value="C:bacterial-type flagellum basal body"/>
    <property type="evidence" value="ECO:0007669"/>
    <property type="project" value="InterPro"/>
</dbReference>
<feature type="domain" description="CheC-like protein" evidence="9">
    <location>
        <begin position="39"/>
        <end position="74"/>
    </location>
</feature>
<feature type="domain" description="Flagellar motor switch protein FliN-like C-terminal" evidence="8">
    <location>
        <begin position="326"/>
        <end position="395"/>
    </location>
</feature>
<dbReference type="EMBL" id="WSLF01000001">
    <property type="protein sequence ID" value="KAE9637048.1"/>
    <property type="molecule type" value="Genomic_DNA"/>
</dbReference>
<keyword evidence="10" id="KW-0969">Cilium</keyword>
<dbReference type="InterPro" id="IPR007597">
    <property type="entry name" value="CheC"/>
</dbReference>
<dbReference type="PRINTS" id="PR00956">
    <property type="entry name" value="FLGMOTORFLIN"/>
</dbReference>
<feature type="domain" description="CheC-like protein" evidence="9">
    <location>
        <begin position="135"/>
        <end position="169"/>
    </location>
</feature>
<dbReference type="NCBIfam" id="TIGR02480">
    <property type="entry name" value="fliN"/>
    <property type="match status" value="1"/>
</dbReference>
<dbReference type="GO" id="GO:0071973">
    <property type="term" value="P:bacterial-type flagellum-dependent cell motility"/>
    <property type="evidence" value="ECO:0007669"/>
    <property type="project" value="InterPro"/>
</dbReference>
<evidence type="ECO:0000313" key="11">
    <source>
        <dbReference type="Proteomes" id="UP000483018"/>
    </source>
</evidence>
<sequence length="401" mass="44144">MGDMLSQAEIDALLGGTDADLSESNDAYGIVKDILTDDEKDALGEIGNISMGTAATTLFTLLNQKVTITTPKVKVVTWSELSTEYVKPFVAINVEYKEGLKGSNLLILKEDDVKVIADLMMGGDGTNVQGELTELHLSAISEAMNQMVGSAATSMSSMFNKKIDINPPHAFVVNLQDGNMVDSFGFGEEGVVRIAFKMEIGNLIDSEIMQILPVDFAKNLVRNLIHSEEKQSQQPKNVEQPVNSNSGTTPIQQEGMMFNNPQPNLSYGQYTQYTQPNNMGYQIPPTQQPQMMPQNSYQQSVNVHPAEFQSFDVAAVMRQKENIDIIMDVPLEVTVELGRTHKLIKEILEFSPGTIIELDKLAGEPIDILVNGKFVAKGEVVVIDENFGIRITEITNPENRI</sequence>
<dbReference type="Gene3D" id="2.30.330.10">
    <property type="entry name" value="SpoA-like"/>
    <property type="match status" value="1"/>
</dbReference>
<keyword evidence="10" id="KW-0966">Cell projection</keyword>
<dbReference type="InterPro" id="IPR028976">
    <property type="entry name" value="CheC-like_sf"/>
</dbReference>
<evidence type="ECO:0000259" key="8">
    <source>
        <dbReference type="Pfam" id="PF01052"/>
    </source>
</evidence>
<dbReference type="GO" id="GO:0006935">
    <property type="term" value="P:chemotaxis"/>
    <property type="evidence" value="ECO:0007669"/>
    <property type="project" value="UniProtKB-KW"/>
</dbReference>
<dbReference type="SUPFAM" id="SSF103039">
    <property type="entry name" value="CheC-like"/>
    <property type="match status" value="1"/>
</dbReference>
<dbReference type="InterPro" id="IPR036429">
    <property type="entry name" value="SpoA-like_sf"/>
</dbReference>
<comment type="caution">
    <text evidence="10">The sequence shown here is derived from an EMBL/GenBank/DDBJ whole genome shotgun (WGS) entry which is preliminary data.</text>
</comment>
<accession>A0A7C8HJX5</accession>
<dbReference type="GO" id="GO:0005886">
    <property type="term" value="C:plasma membrane"/>
    <property type="evidence" value="ECO:0007669"/>
    <property type="project" value="UniProtKB-SubCell"/>
</dbReference>
<keyword evidence="5" id="KW-0283">Flagellar rotation</keyword>
<feature type="region of interest" description="Disordered" evidence="7">
    <location>
        <begin position="228"/>
        <end position="260"/>
    </location>
</feature>
<dbReference type="InterPro" id="IPR001543">
    <property type="entry name" value="FliN-like_C"/>
</dbReference>
<dbReference type="Gene3D" id="3.40.1550.10">
    <property type="entry name" value="CheC-like"/>
    <property type="match status" value="1"/>
</dbReference>
<dbReference type="AlphaFoldDB" id="A0A7C8HJX5"/>
<evidence type="ECO:0000256" key="2">
    <source>
        <dbReference type="ARBA" id="ARBA00009226"/>
    </source>
</evidence>
<dbReference type="GO" id="GO:0016787">
    <property type="term" value="F:hydrolase activity"/>
    <property type="evidence" value="ECO:0007669"/>
    <property type="project" value="InterPro"/>
</dbReference>
<dbReference type="PANTHER" id="PTHR43484">
    <property type="match status" value="1"/>
</dbReference>
<evidence type="ECO:0000256" key="6">
    <source>
        <dbReference type="ARBA" id="ARBA00023136"/>
    </source>
</evidence>
<feature type="compositionally biased region" description="Polar residues" evidence="7">
    <location>
        <begin position="232"/>
        <end position="252"/>
    </location>
</feature>
<evidence type="ECO:0000256" key="7">
    <source>
        <dbReference type="SAM" id="MobiDB-lite"/>
    </source>
</evidence>
<evidence type="ECO:0000259" key="9">
    <source>
        <dbReference type="Pfam" id="PF04509"/>
    </source>
</evidence>
<evidence type="ECO:0000256" key="5">
    <source>
        <dbReference type="ARBA" id="ARBA00022779"/>
    </source>
</evidence>